<dbReference type="CDD" id="cd18030">
    <property type="entry name" value="DEXHc_RE_I_HsdR"/>
    <property type="match status" value="1"/>
</dbReference>
<evidence type="ECO:0000256" key="4">
    <source>
        <dbReference type="ARBA" id="ARBA00022741"/>
    </source>
</evidence>
<dbReference type="SUPFAM" id="SSF52540">
    <property type="entry name" value="P-loop containing nucleoside triphosphate hydrolases"/>
    <property type="match status" value="2"/>
</dbReference>
<dbReference type="SMART" id="SM00487">
    <property type="entry name" value="DEXDc"/>
    <property type="match status" value="1"/>
</dbReference>
<dbReference type="InterPro" id="IPR014001">
    <property type="entry name" value="Helicase_ATP-bd"/>
</dbReference>
<evidence type="ECO:0000256" key="5">
    <source>
        <dbReference type="ARBA" id="ARBA00022747"/>
    </source>
</evidence>
<dbReference type="Pfam" id="PF04313">
    <property type="entry name" value="HSDR_N"/>
    <property type="match status" value="1"/>
</dbReference>
<comment type="function">
    <text evidence="10">Subunit R is required for both nuclease and ATPase activities, but not for modification.</text>
</comment>
<keyword evidence="7 10" id="KW-0378">Hydrolase</keyword>
<evidence type="ECO:0000256" key="3">
    <source>
        <dbReference type="ARBA" id="ARBA00022722"/>
    </source>
</evidence>
<accession>A0A0E3ZF05</accession>
<evidence type="ECO:0000256" key="6">
    <source>
        <dbReference type="ARBA" id="ARBA00022759"/>
    </source>
</evidence>
<dbReference type="InterPro" id="IPR004473">
    <property type="entry name" value="Restrct_endonuc_typeI_HsdR"/>
</dbReference>
<dbReference type="AlphaFoldDB" id="A0A0E3ZF05"/>
<dbReference type="InterPro" id="IPR027417">
    <property type="entry name" value="P-loop_NTPase"/>
</dbReference>
<dbReference type="PROSITE" id="PS51192">
    <property type="entry name" value="HELICASE_ATP_BIND_1"/>
    <property type="match status" value="1"/>
</dbReference>
<dbReference type="GO" id="GO:0003677">
    <property type="term" value="F:DNA binding"/>
    <property type="evidence" value="ECO:0007669"/>
    <property type="project" value="UniProtKB-KW"/>
</dbReference>
<dbReference type="EC" id="3.1.21.3" evidence="10"/>
<evidence type="ECO:0000256" key="8">
    <source>
        <dbReference type="ARBA" id="ARBA00022840"/>
    </source>
</evidence>
<evidence type="ECO:0000313" key="13">
    <source>
        <dbReference type="Proteomes" id="UP000033109"/>
    </source>
</evidence>
<keyword evidence="13" id="KW-1185">Reference proteome</keyword>
<proteinExistence type="inferred from homology"/>
<dbReference type="PATRIC" id="fig|400092.3.peg.2056"/>
<evidence type="ECO:0000256" key="9">
    <source>
        <dbReference type="ARBA" id="ARBA00023125"/>
    </source>
</evidence>
<keyword evidence="3" id="KW-0540">Nuclease</keyword>
<evidence type="ECO:0000259" key="11">
    <source>
        <dbReference type="PROSITE" id="PS51192"/>
    </source>
</evidence>
<dbReference type="PANTHER" id="PTHR30195:SF15">
    <property type="entry name" value="TYPE I RESTRICTION ENZYME HINDI ENDONUCLEASE SUBUNIT"/>
    <property type="match status" value="1"/>
</dbReference>
<dbReference type="OrthoDB" id="9758243at2"/>
<dbReference type="GO" id="GO:0005524">
    <property type="term" value="F:ATP binding"/>
    <property type="evidence" value="ECO:0007669"/>
    <property type="project" value="UniProtKB-KW"/>
</dbReference>
<dbReference type="InterPro" id="IPR040980">
    <property type="entry name" value="SWI2_SNF2"/>
</dbReference>
<protein>
    <recommendedName>
        <fullName evidence="10">Type I restriction enzyme endonuclease subunit</fullName>
        <shortName evidence="10">R protein</shortName>
        <ecNumber evidence="10">3.1.21.3</ecNumber>
    </recommendedName>
</protein>
<evidence type="ECO:0000313" key="12">
    <source>
        <dbReference type="EMBL" id="AKD03294.1"/>
    </source>
</evidence>
<dbReference type="Proteomes" id="UP000033109">
    <property type="component" value="Chromosome"/>
</dbReference>
<keyword evidence="6" id="KW-0255">Endonuclease</keyword>
<keyword evidence="9 10" id="KW-0238">DNA-binding</keyword>
<dbReference type="REBASE" id="109425">
    <property type="entry name" value="PkoX141TORF9380P"/>
</dbReference>
<dbReference type="STRING" id="400092.PKOR_09360"/>
<dbReference type="NCBIfam" id="TIGR00348">
    <property type="entry name" value="hsdR"/>
    <property type="match status" value="1"/>
</dbReference>
<dbReference type="Pfam" id="PF22679">
    <property type="entry name" value="T1R_D3-like"/>
    <property type="match status" value="1"/>
</dbReference>
<keyword evidence="4 10" id="KW-0547">Nucleotide-binding</keyword>
<evidence type="ECO:0000256" key="10">
    <source>
        <dbReference type="RuleBase" id="RU364115"/>
    </source>
</evidence>
<dbReference type="InterPro" id="IPR007409">
    <property type="entry name" value="Restrct_endonuc_type1_HsdR_N"/>
</dbReference>
<dbReference type="Pfam" id="PF18766">
    <property type="entry name" value="SWI2_SNF2"/>
    <property type="match status" value="1"/>
</dbReference>
<evidence type="ECO:0000256" key="2">
    <source>
        <dbReference type="ARBA" id="ARBA00008598"/>
    </source>
</evidence>
<keyword evidence="8 10" id="KW-0067">ATP-binding</keyword>
<dbReference type="GO" id="GO:0009035">
    <property type="term" value="F:type I site-specific deoxyribonuclease activity"/>
    <property type="evidence" value="ECO:0007669"/>
    <property type="project" value="UniProtKB-EC"/>
</dbReference>
<dbReference type="CDD" id="cd22332">
    <property type="entry name" value="HsdR_N"/>
    <property type="match status" value="1"/>
</dbReference>
<comment type="subunit">
    <text evidence="10">The type I restriction/modification system is composed of three polypeptides R, M and S.</text>
</comment>
<dbReference type="KEGG" id="pko:PKOR_09360"/>
<comment type="similarity">
    <text evidence="2 10">Belongs to the HsdR family.</text>
</comment>
<evidence type="ECO:0000256" key="7">
    <source>
        <dbReference type="ARBA" id="ARBA00022801"/>
    </source>
</evidence>
<feature type="domain" description="Helicase ATP-binding" evidence="11">
    <location>
        <begin position="278"/>
        <end position="452"/>
    </location>
</feature>
<dbReference type="HOGENOM" id="CLU_005762_1_0_10"/>
<dbReference type="GO" id="GO:0009307">
    <property type="term" value="P:DNA restriction-modification system"/>
    <property type="evidence" value="ECO:0007669"/>
    <property type="project" value="UniProtKB-KW"/>
</dbReference>
<dbReference type="CDD" id="cd18800">
    <property type="entry name" value="SF2_C_EcoR124I-like"/>
    <property type="match status" value="1"/>
</dbReference>
<name>A0A0E3ZF05_9BACT</name>
<dbReference type="InterPro" id="IPR021810">
    <property type="entry name" value="T1RH-like_C"/>
</dbReference>
<dbReference type="Pfam" id="PF11867">
    <property type="entry name" value="T1RH-like_C"/>
    <property type="match status" value="1"/>
</dbReference>
<keyword evidence="5 10" id="KW-0680">Restriction system</keyword>
<dbReference type="InterPro" id="IPR055180">
    <property type="entry name" value="HsdR_RecA-like_helicase_dom_2"/>
</dbReference>
<comment type="catalytic activity">
    <reaction evidence="1 10">
        <text>Endonucleolytic cleavage of DNA to give random double-stranded fragments with terminal 5'-phosphates, ATP is simultaneously hydrolyzed.</text>
        <dbReference type="EC" id="3.1.21.3"/>
    </reaction>
</comment>
<sequence>MSQYLAEEAIEQAAIAWLREQEHYTYKHGSEIKRDLSKAVLEDVFEAFLQRRYPQVPQKVLAELKQEFLYNPGADLHQRNHAFHLKLSKGISKTWKDETGKQHFGHFYPIAYDDVQQNEFRVVNQFTIVGKSKRIPDLIIFVNGLPLVLFEFKNLFSQDATVEAAYNQVQHYTYQIPQLFEYNALTVVSDGQTTLHGMYSSGLEWFAAWKSIDGITVIPNGFALETLIKGLLVPKRLLQYVRHYIFHELDKGHLIKKGAKYHQFFGIQYALQETLKSVRPYGDGRIGVVWHTTRSGKSITMAIYTGILRQLQELKNPTIVVQVDRFDLNRQLFDDFVAAKDLVGDVQIANTTDELRALLSGDGGGVVFSTVQKFNLKETATGRELEHPVLSTRDNIIVIADECHRTQYGLVQGFANNLRRALPQASFIGFTGTPVDSKDADTVAVFGDIIHTYDIRQATEDKAVVPIYYEPRLAKLHLGNAQLEDEAEEITSGLEESDKNKILWAAMEDAAGAKERVEAIARDILQHYTSRTTQGARMEGKAMIVCMSRRNCVKLYDALTALDGCPEVAVIMTTNIAKDPVTWNPHVRTKEQMEEVKARFKDPDDPLKLVIVRDMWLTGFDNPAMHTLYVDKVMSGHNLIQAVNRVATVFRDKPSGLIVDYIGIGDRLRDATKKYTSAGGSGRVTVDIEEAFSLAQEVVELLKEQLPEGLNYTTWPALTGPDKIKLVSQATNHFVSDDELCKAFMLNEKKLSSLAPIIKSHESINDIALDLIFFQHVGAAVRKVKYPSTNIKKKQDKIKDLIHRSIESEEVVDVFQMAGIERFDISIINDDFLATAKEQKTGNELKLELLRQIMNDEIKVRSMKNLVKYRKLKEEVERIISDYHNHFFDSLVAMEKLREVAKHMQEEDERRNQLGITEEEEAFYEILAKHPNAVQDFDLIKELVQKILAEVKKSASQPDWYKKDDTKAQLQLAVKKVLRFKVKDELQEILDEVMEQAEARFKEYDMSVA</sequence>
<dbReference type="PANTHER" id="PTHR30195">
    <property type="entry name" value="TYPE I SITE-SPECIFIC DEOXYRIBONUCLEASE PROTEIN SUBUNIT M AND R"/>
    <property type="match status" value="1"/>
</dbReference>
<evidence type="ECO:0000256" key="1">
    <source>
        <dbReference type="ARBA" id="ARBA00000851"/>
    </source>
</evidence>
<dbReference type="InterPro" id="IPR051268">
    <property type="entry name" value="Type-I_R_enzyme_R_subunit"/>
</dbReference>
<gene>
    <name evidence="12" type="ORF">PKOR_09360</name>
</gene>
<dbReference type="EMBL" id="CP009621">
    <property type="protein sequence ID" value="AKD03294.1"/>
    <property type="molecule type" value="Genomic_DNA"/>
</dbReference>
<dbReference type="Gene3D" id="3.40.50.300">
    <property type="entry name" value="P-loop containing nucleotide triphosphate hydrolases"/>
    <property type="match status" value="3"/>
</dbReference>
<organism evidence="12 13">
    <name type="scientific">Pontibacter korlensis</name>
    <dbReference type="NCBI Taxonomy" id="400092"/>
    <lineage>
        <taxon>Bacteria</taxon>
        <taxon>Pseudomonadati</taxon>
        <taxon>Bacteroidota</taxon>
        <taxon>Cytophagia</taxon>
        <taxon>Cytophagales</taxon>
        <taxon>Hymenobacteraceae</taxon>
        <taxon>Pontibacter</taxon>
    </lineage>
</organism>
<dbReference type="Gene3D" id="3.90.1570.50">
    <property type="match status" value="1"/>
</dbReference>
<reference evidence="12 13" key="1">
    <citation type="journal article" date="2015" name="Sci. Rep.">
        <title>Unraveling adaptation of Pontibacter korlensis to radiation and infertility in desert through complete genome and comparative transcriptomic analysis.</title>
        <authorList>
            <person name="Dai J."/>
            <person name="Dai W."/>
            <person name="Qiu C."/>
            <person name="Yang Z."/>
            <person name="Zhang Y."/>
            <person name="Zhou M."/>
            <person name="Zhang L."/>
            <person name="Fang C."/>
            <person name="Gao Q."/>
            <person name="Yang Q."/>
            <person name="Li X."/>
            <person name="Wang Z."/>
            <person name="Wang Z."/>
            <person name="Jia Z."/>
            <person name="Chen X."/>
        </authorList>
    </citation>
    <scope>NUCLEOTIDE SEQUENCE [LARGE SCALE GENOMIC DNA]</scope>
    <source>
        <strain evidence="12 13">X14-1T</strain>
    </source>
</reference>
<dbReference type="RefSeq" id="WP_046310326.1">
    <property type="nucleotide sequence ID" value="NZ_CBCSCY010000053.1"/>
</dbReference>